<keyword evidence="4 10" id="KW-0813">Transport</keyword>
<gene>
    <name evidence="14" type="ORF">HGRIS_012614</name>
</gene>
<keyword evidence="7 10" id="KW-0472">Membrane</keyword>
<dbReference type="InterPro" id="IPR010490">
    <property type="entry name" value="COG6"/>
</dbReference>
<keyword evidence="15" id="KW-1185">Reference proteome</keyword>
<organism evidence="14 15">
    <name type="scientific">Hohenbuehelia grisea</name>
    <dbReference type="NCBI Taxonomy" id="104357"/>
    <lineage>
        <taxon>Eukaryota</taxon>
        <taxon>Fungi</taxon>
        <taxon>Dikarya</taxon>
        <taxon>Basidiomycota</taxon>
        <taxon>Agaricomycotina</taxon>
        <taxon>Agaricomycetes</taxon>
        <taxon>Agaricomycetidae</taxon>
        <taxon>Agaricales</taxon>
        <taxon>Pleurotineae</taxon>
        <taxon>Pleurotaceae</taxon>
        <taxon>Hohenbuehelia</taxon>
    </lineage>
</organism>
<evidence type="ECO:0000259" key="13">
    <source>
        <dbReference type="Pfam" id="PF20653"/>
    </source>
</evidence>
<evidence type="ECO:0000256" key="7">
    <source>
        <dbReference type="ARBA" id="ARBA00023136"/>
    </source>
</evidence>
<keyword evidence="5 10" id="KW-0653">Protein transport</keyword>
<evidence type="ECO:0000259" key="12">
    <source>
        <dbReference type="Pfam" id="PF06419"/>
    </source>
</evidence>
<evidence type="ECO:0000256" key="11">
    <source>
        <dbReference type="SAM" id="MobiDB-lite"/>
    </source>
</evidence>
<evidence type="ECO:0000256" key="1">
    <source>
        <dbReference type="ARBA" id="ARBA00004395"/>
    </source>
</evidence>
<evidence type="ECO:0000313" key="15">
    <source>
        <dbReference type="Proteomes" id="UP001556367"/>
    </source>
</evidence>
<comment type="function">
    <text evidence="9">Acts as a component of the peripheral membrane COG complex that is involved in intra-Golgi protein trafficking. COG is located at the cis-Golgi, and regulates tethering of retrograde intra-Golgi vesicles and possibly a number of other membrane trafficking events.</text>
</comment>
<proteinExistence type="inferred from homology"/>
<evidence type="ECO:0000256" key="2">
    <source>
        <dbReference type="ARBA" id="ARBA00011023"/>
    </source>
</evidence>
<comment type="caution">
    <text evidence="14">The sequence shown here is derived from an EMBL/GenBank/DDBJ whole genome shotgun (WGS) entry which is preliminary data.</text>
</comment>
<evidence type="ECO:0000256" key="4">
    <source>
        <dbReference type="ARBA" id="ARBA00022448"/>
    </source>
</evidence>
<dbReference type="InterPro" id="IPR048368">
    <property type="entry name" value="COG6_N"/>
</dbReference>
<comment type="subunit">
    <text evidence="10">Component of the conserved oligomeric Golgi complex.</text>
</comment>
<dbReference type="InterPro" id="IPR048369">
    <property type="entry name" value="COG6_C"/>
</dbReference>
<feature type="compositionally biased region" description="Low complexity" evidence="11">
    <location>
        <begin position="1"/>
        <end position="15"/>
    </location>
</feature>
<dbReference type="SMART" id="SM01087">
    <property type="entry name" value="COG6"/>
    <property type="match status" value="1"/>
</dbReference>
<dbReference type="PANTHER" id="PTHR21506:SF0">
    <property type="entry name" value="CONSERVED OLIGOMERIC GOLGI COMPLEX SUBUNIT 6"/>
    <property type="match status" value="1"/>
</dbReference>
<feature type="region of interest" description="Disordered" evidence="11">
    <location>
        <begin position="1"/>
        <end position="20"/>
    </location>
</feature>
<name>A0ABR3IST9_9AGAR</name>
<evidence type="ECO:0000256" key="8">
    <source>
        <dbReference type="ARBA" id="ARBA00031348"/>
    </source>
</evidence>
<keyword evidence="6 10" id="KW-0333">Golgi apparatus</keyword>
<evidence type="ECO:0000256" key="5">
    <source>
        <dbReference type="ARBA" id="ARBA00022927"/>
    </source>
</evidence>
<evidence type="ECO:0000313" key="14">
    <source>
        <dbReference type="EMBL" id="KAL0946384.1"/>
    </source>
</evidence>
<dbReference type="EMBL" id="JASNQZ010000015">
    <property type="protein sequence ID" value="KAL0946384.1"/>
    <property type="molecule type" value="Genomic_DNA"/>
</dbReference>
<comment type="subcellular location">
    <subcellularLocation>
        <location evidence="1 10">Golgi apparatus membrane</location>
        <topology evidence="1 10">Peripheral membrane protein</topology>
    </subcellularLocation>
</comment>
<evidence type="ECO:0000256" key="6">
    <source>
        <dbReference type="ARBA" id="ARBA00023034"/>
    </source>
</evidence>
<dbReference type="Pfam" id="PF06419">
    <property type="entry name" value="COG6_N"/>
    <property type="match status" value="1"/>
</dbReference>
<accession>A0ABR3IST9</accession>
<sequence length="719" mass="80841">MSTASPIPSSSSYSSQTRNPLSTRLYKILGTNFGDEATKEALQTLSELYTTHPTLTKGKQAERRADAWEDDDGEAHNADSSSHLAEAVPGESAARARRNLRRDMENKLAEGSRQFLEALGEVDQKLNSLQEYINAMHASCDEAETHLKLSNEASKSLLEHAHNLREERAQVEHKKSIVTLFLARFTLEEEEVKVLTSRDVPVGKRFFQVMDKTERIRTDCRVLMSGGDGPTKAGLDIMASTSTYLEEAYEKILRWCTYEFQQIGKDMQLEVSPTMRQAVQRLRKRPELLNEALGQLSQTRQTTLLSSFLAALTRGGPSGLPRPIELHAHDPMRYVGDMLAWVHQAIAAEREFLESLFEMKGDNRMVGSVRVFSEENEEEEWVRELMDLAVTKLCVPLKVRVQQTVRSQESSIMSYKIANLLQFYLLTMRRTIGDAALLSKAIQELTDVAYKVFYDAIETQTRALHETNLELDDASLTPPIPILDHAQILREIMSVYTSSLLGDEPEEERVAGFGRILDITIDPAIDMCMNASKDKQHLRQNWDRAVFVLNCLAYLQSVLEPHSFTIKKQERLQEVINEQVVSLTDEHYHNLLSDAGLKQVVDACTENGSKDPPEPLSHLAATEPHALQKALQLFSLWLSGLEVVQSPRLSQLTVQRLHAQIHQAALGRLAAAYQTLCQEVRKPANKYEAAMTLLGSERPFGQVNLLKQIFGIDAADSSA</sequence>
<reference evidence="15" key="1">
    <citation type="submission" date="2024-06" db="EMBL/GenBank/DDBJ databases">
        <title>Multi-omics analyses provide insights into the biosynthesis of the anticancer antibiotic pleurotin in Hohenbuehelia grisea.</title>
        <authorList>
            <person name="Weaver J.A."/>
            <person name="Alberti F."/>
        </authorList>
    </citation>
    <scope>NUCLEOTIDE SEQUENCE [LARGE SCALE GENOMIC DNA]</scope>
    <source>
        <strain evidence="15">T-177</strain>
    </source>
</reference>
<feature type="region of interest" description="Disordered" evidence="11">
    <location>
        <begin position="53"/>
        <end position="95"/>
    </location>
</feature>
<evidence type="ECO:0000256" key="3">
    <source>
        <dbReference type="ARBA" id="ARBA00020973"/>
    </source>
</evidence>
<comment type="similarity">
    <text evidence="2 10">Belongs to the COG6 family.</text>
</comment>
<comment type="function">
    <text evidence="10">Acts as component of the peripheral membrane COG complex that is involved in intra-Golgi protein trafficking. COG is located at the cis-Golgi, and regulates tethering of retrograde intra-Golgi vesicles and possibly a number of other membrane trafficking events.</text>
</comment>
<protein>
    <recommendedName>
        <fullName evidence="3 10">Conserved oligomeric Golgi complex subunit 6</fullName>
        <shortName evidence="10">COG complex subunit 6</shortName>
    </recommendedName>
    <alternativeName>
        <fullName evidence="8 10">Component of oligomeric Golgi complex 6</fullName>
    </alternativeName>
</protein>
<dbReference type="Pfam" id="PF20653">
    <property type="entry name" value="COG6_C"/>
    <property type="match status" value="1"/>
</dbReference>
<dbReference type="Proteomes" id="UP001556367">
    <property type="component" value="Unassembled WGS sequence"/>
</dbReference>
<evidence type="ECO:0000256" key="9">
    <source>
        <dbReference type="ARBA" id="ARBA00043873"/>
    </source>
</evidence>
<feature type="domain" description="Conserved Oligomeric Golgi complex subunit 6 C-terminal" evidence="13">
    <location>
        <begin position="232"/>
        <end position="693"/>
    </location>
</feature>
<feature type="domain" description="Conserved oligomeric complex COG6 N-terminal" evidence="12">
    <location>
        <begin position="91"/>
        <end position="197"/>
    </location>
</feature>
<evidence type="ECO:0000256" key="10">
    <source>
        <dbReference type="RuleBase" id="RU365075"/>
    </source>
</evidence>
<dbReference type="PANTHER" id="PTHR21506">
    <property type="entry name" value="COMPONENT OF OLIGOMERIC GOLGI COMPLEX 6"/>
    <property type="match status" value="1"/>
</dbReference>